<dbReference type="Gene3D" id="3.30.420.40">
    <property type="match status" value="2"/>
</dbReference>
<protein>
    <submittedName>
        <fullName evidence="1">Anhydro-N-acetylmuramic acid kinase</fullName>
        <ecNumber evidence="1">2.7.1.170</ecNumber>
    </submittedName>
</protein>
<dbReference type="InterPro" id="IPR005338">
    <property type="entry name" value="Anhydro_N_Ac-Mur_kinase"/>
</dbReference>
<dbReference type="EC" id="2.7.1.170" evidence="1"/>
<evidence type="ECO:0000313" key="1">
    <source>
        <dbReference type="EMBL" id="UYM03466.1"/>
    </source>
</evidence>
<dbReference type="GO" id="GO:0009254">
    <property type="term" value="P:peptidoglycan turnover"/>
    <property type="evidence" value="ECO:0007669"/>
    <property type="project" value="InterPro"/>
</dbReference>
<sequence>MIVVAVASGTSADACDVAAVDVEWDRDTIAMRVLGTTESALPDGLSARVLAILPPARLGIEDVGRLDTDLGHAFADAATVGIRDLAGGVADLIVSPGQTAFHDVVGGECRGTLQLGQPAWVAARTGLPVVSDLRASDVASGGHGAPLASTFDALWLAGIADSAPVAALNLGGIANVSVVGAGGNLLASFDTGPANCLLDIAAAQVSGGAQTSDVDGTLALAGRVDEAFLDRLLADEYFALAPPKSTGRELFSADFLAAARAGIDISGEDLLASLTEFTARTIGDALRAYGVGEVVVSGGGLRNPALMQAIGRQVAPAPLVRAEERGIDGDAKEALLWALLGFLTWHGVPGTVRAGDRVSTGATEPRVLGRITPGAAALELPAPRNSGPRALVVR</sequence>
<dbReference type="SUPFAM" id="SSF53067">
    <property type="entry name" value="Actin-like ATPase domain"/>
    <property type="match status" value="1"/>
</dbReference>
<dbReference type="PANTHER" id="PTHR30605">
    <property type="entry name" value="ANHYDRO-N-ACETYLMURAMIC ACID KINASE"/>
    <property type="match status" value="1"/>
</dbReference>
<keyword evidence="2" id="KW-1185">Reference proteome</keyword>
<dbReference type="GO" id="GO:0006040">
    <property type="term" value="P:amino sugar metabolic process"/>
    <property type="evidence" value="ECO:0007669"/>
    <property type="project" value="InterPro"/>
</dbReference>
<dbReference type="PANTHER" id="PTHR30605:SF0">
    <property type="entry name" value="ANHYDRO-N-ACETYLMURAMIC ACID KINASE"/>
    <property type="match status" value="1"/>
</dbReference>
<keyword evidence="1" id="KW-0418">Kinase</keyword>
<dbReference type="Proteomes" id="UP001164390">
    <property type="component" value="Chromosome"/>
</dbReference>
<organism evidence="1 2">
    <name type="scientific">Solicola gregarius</name>
    <dbReference type="NCBI Taxonomy" id="2908642"/>
    <lineage>
        <taxon>Bacteria</taxon>
        <taxon>Bacillati</taxon>
        <taxon>Actinomycetota</taxon>
        <taxon>Actinomycetes</taxon>
        <taxon>Propionibacteriales</taxon>
        <taxon>Nocardioidaceae</taxon>
        <taxon>Solicola</taxon>
    </lineage>
</organism>
<gene>
    <name evidence="1" type="ORF">L0C25_12955</name>
</gene>
<keyword evidence="1" id="KW-0808">Transferase</keyword>
<dbReference type="NCBIfam" id="NF007146">
    <property type="entry name" value="PRK09585.2-6"/>
    <property type="match status" value="1"/>
</dbReference>
<dbReference type="GO" id="GO:0016773">
    <property type="term" value="F:phosphotransferase activity, alcohol group as acceptor"/>
    <property type="evidence" value="ECO:0007669"/>
    <property type="project" value="InterPro"/>
</dbReference>
<dbReference type="GO" id="GO:0016301">
    <property type="term" value="F:kinase activity"/>
    <property type="evidence" value="ECO:0007669"/>
    <property type="project" value="UniProtKB-KW"/>
</dbReference>
<dbReference type="AlphaFoldDB" id="A0AA46TDU6"/>
<dbReference type="RefSeq" id="WP_271632075.1">
    <property type="nucleotide sequence ID" value="NZ_CP094970.1"/>
</dbReference>
<name>A0AA46TDU6_9ACTN</name>
<evidence type="ECO:0000313" key="2">
    <source>
        <dbReference type="Proteomes" id="UP001164390"/>
    </source>
</evidence>
<reference evidence="1" key="1">
    <citation type="submission" date="2022-01" db="EMBL/GenBank/DDBJ databases">
        <title>Nocardioidaceae gen. sp. A5X3R13.</title>
        <authorList>
            <person name="Lopez Marin M.A."/>
            <person name="Uhlik O."/>
        </authorList>
    </citation>
    <scope>NUCLEOTIDE SEQUENCE</scope>
    <source>
        <strain evidence="1">A5X3R13</strain>
    </source>
</reference>
<dbReference type="EMBL" id="CP094970">
    <property type="protein sequence ID" value="UYM03466.1"/>
    <property type="molecule type" value="Genomic_DNA"/>
</dbReference>
<dbReference type="InterPro" id="IPR043129">
    <property type="entry name" value="ATPase_NBD"/>
</dbReference>
<accession>A0AA46TDU6</accession>
<dbReference type="Pfam" id="PF03702">
    <property type="entry name" value="AnmK"/>
    <property type="match status" value="1"/>
</dbReference>
<proteinExistence type="predicted"/>
<dbReference type="KEGG" id="sgrg:L0C25_12955"/>
<dbReference type="GO" id="GO:0005524">
    <property type="term" value="F:ATP binding"/>
    <property type="evidence" value="ECO:0007669"/>
    <property type="project" value="InterPro"/>
</dbReference>